<feature type="compositionally biased region" description="Pro residues" evidence="1">
    <location>
        <begin position="454"/>
        <end position="469"/>
    </location>
</feature>
<feature type="compositionally biased region" description="Polar residues" evidence="1">
    <location>
        <begin position="1"/>
        <end position="10"/>
    </location>
</feature>
<organism evidence="2 3">
    <name type="scientific">Streptomyces thermolineatus</name>
    <dbReference type="NCBI Taxonomy" id="44033"/>
    <lineage>
        <taxon>Bacteria</taxon>
        <taxon>Bacillati</taxon>
        <taxon>Actinomycetota</taxon>
        <taxon>Actinomycetes</taxon>
        <taxon>Kitasatosporales</taxon>
        <taxon>Streptomycetaceae</taxon>
        <taxon>Streptomyces</taxon>
    </lineage>
</organism>
<evidence type="ECO:0000256" key="1">
    <source>
        <dbReference type="SAM" id="MobiDB-lite"/>
    </source>
</evidence>
<evidence type="ECO:0000313" key="3">
    <source>
        <dbReference type="Proteomes" id="UP001501358"/>
    </source>
</evidence>
<reference evidence="2 3" key="1">
    <citation type="journal article" date="2019" name="Int. J. Syst. Evol. Microbiol.">
        <title>The Global Catalogue of Microorganisms (GCM) 10K type strain sequencing project: providing services to taxonomists for standard genome sequencing and annotation.</title>
        <authorList>
            <consortium name="The Broad Institute Genomics Platform"/>
            <consortium name="The Broad Institute Genome Sequencing Center for Infectious Disease"/>
            <person name="Wu L."/>
            <person name="Ma J."/>
        </authorList>
    </citation>
    <scope>NUCLEOTIDE SEQUENCE [LARGE SCALE GENOMIC DNA]</scope>
    <source>
        <strain evidence="2 3">JCM 6307</strain>
    </source>
</reference>
<dbReference type="Proteomes" id="UP001501358">
    <property type="component" value="Unassembled WGS sequence"/>
</dbReference>
<evidence type="ECO:0000313" key="2">
    <source>
        <dbReference type="EMBL" id="GAA2469955.1"/>
    </source>
</evidence>
<keyword evidence="3" id="KW-1185">Reference proteome</keyword>
<feature type="compositionally biased region" description="Low complexity" evidence="1">
    <location>
        <begin position="357"/>
        <end position="366"/>
    </location>
</feature>
<feature type="region of interest" description="Disordered" evidence="1">
    <location>
        <begin position="357"/>
        <end position="475"/>
    </location>
</feature>
<sequence length="475" mass="52905">MNQGPHNEQWNGIWEQPAPRPEGWNYWEQGGRWQQGARQPSVGRRDWAQGTSSHQGLHGRENTPVVVNDPVAGPFELRRLDLLIRKPSAAADTALVLVDQSGQLVVSGPVATRQGGEPLWRTYRLYYEVTTGRHQMAFRLQLPSEGETFHFDTEIDVTWQVADPRKVVQESLRDVRTALQPLLALLRSTTRAFDIGQSPQAEAAVNRALAERPPGEQLGLRTWCTARLAPDAEAAEYLRNKRRRQYRIQDTRDDFELTRLKQQQEQELLMDRTQFLVEQLRGGVLERVALQMAQASPQERIGLLAGLHEAEQRQLQFQVETVNRLIQDNHVEPHHLEQSVRDAAQWLRMLFTGPTAGALPSSAPAPAAVPPPPPHRADDPEAPQAQQEKQGQPGQQEVRQQPEPSGQPGQPEPSGQQPPQQPQPQQPGQPPAPAWPAPPPPEGPPYAPGHGWGAPPPPPPPPPPGPQPGSPYRER</sequence>
<dbReference type="EMBL" id="BAAATA010000001">
    <property type="protein sequence ID" value="GAA2469955.1"/>
    <property type="molecule type" value="Genomic_DNA"/>
</dbReference>
<comment type="caution">
    <text evidence="2">The sequence shown here is derived from an EMBL/GenBank/DDBJ whole genome shotgun (WGS) entry which is preliminary data.</text>
</comment>
<proteinExistence type="predicted"/>
<feature type="region of interest" description="Disordered" evidence="1">
    <location>
        <begin position="33"/>
        <end position="65"/>
    </location>
</feature>
<name>A0ABN3KRA8_9ACTN</name>
<accession>A0ABN3KRA8</accession>
<protein>
    <recommendedName>
        <fullName evidence="4">PE-PGRS family protein</fullName>
    </recommendedName>
</protein>
<dbReference type="RefSeq" id="WP_344381153.1">
    <property type="nucleotide sequence ID" value="NZ_BAAATA010000001.1"/>
</dbReference>
<evidence type="ECO:0008006" key="4">
    <source>
        <dbReference type="Google" id="ProtNLM"/>
    </source>
</evidence>
<gene>
    <name evidence="2" type="ORF">GCM10010406_01800</name>
</gene>
<feature type="compositionally biased region" description="Low complexity" evidence="1">
    <location>
        <begin position="382"/>
        <end position="418"/>
    </location>
</feature>
<feature type="region of interest" description="Disordered" evidence="1">
    <location>
        <begin position="1"/>
        <end position="21"/>
    </location>
</feature>
<feature type="compositionally biased region" description="Pro residues" evidence="1">
    <location>
        <begin position="419"/>
        <end position="447"/>
    </location>
</feature>